<dbReference type="PANTHER" id="PTHR34724">
    <property type="entry name" value="OS12G0596101 PROTEIN"/>
    <property type="match status" value="1"/>
</dbReference>
<organism evidence="1 2">
    <name type="scientific">Neurospora crassa (strain ATCC 24698 / 74-OR23-1A / CBS 708.71 / DSM 1257 / FGSC 987)</name>
    <dbReference type="NCBI Taxonomy" id="367110"/>
    <lineage>
        <taxon>Eukaryota</taxon>
        <taxon>Fungi</taxon>
        <taxon>Dikarya</taxon>
        <taxon>Ascomycota</taxon>
        <taxon>Pezizomycotina</taxon>
        <taxon>Sordariomycetes</taxon>
        <taxon>Sordariomycetidae</taxon>
        <taxon>Sordariales</taxon>
        <taxon>Sordariaceae</taxon>
        <taxon>Neurospora</taxon>
    </lineage>
</organism>
<dbReference type="Proteomes" id="UP000001805">
    <property type="component" value="Chromosome 1, Linkage Group I"/>
</dbReference>
<gene>
    <name evidence="1" type="ORF">NCU16419</name>
</gene>
<dbReference type="InParanoid" id="V5IQX8"/>
<dbReference type="OrthoDB" id="88410at2759"/>
<reference evidence="1 2" key="1">
    <citation type="journal article" date="2003" name="Nature">
        <title>The genome sequence of the filamentous fungus Neurospora crassa.</title>
        <authorList>
            <person name="Galagan J.E."/>
            <person name="Calvo S.E."/>
            <person name="Borkovich K.A."/>
            <person name="Selker E.U."/>
            <person name="Read N.D."/>
            <person name="Jaffe D."/>
            <person name="FitzHugh W."/>
            <person name="Ma L.J."/>
            <person name="Smirnov S."/>
            <person name="Purcell S."/>
            <person name="Rehman B."/>
            <person name="Elkins T."/>
            <person name="Engels R."/>
            <person name="Wang S."/>
            <person name="Nielsen C.B."/>
            <person name="Butler J."/>
            <person name="Endrizzi M."/>
            <person name="Qui D."/>
            <person name="Ianakiev P."/>
            <person name="Bell-Pedersen D."/>
            <person name="Nelson M.A."/>
            <person name="Werner-Washburne M."/>
            <person name="Selitrennikoff C.P."/>
            <person name="Kinsey J.A."/>
            <person name="Braun E.L."/>
            <person name="Zelter A."/>
            <person name="Schulte U."/>
            <person name="Kothe G.O."/>
            <person name="Jedd G."/>
            <person name="Mewes W."/>
            <person name="Staben C."/>
            <person name="Marcotte E."/>
            <person name="Greenberg D."/>
            <person name="Roy A."/>
            <person name="Foley K."/>
            <person name="Naylor J."/>
            <person name="Stange-Thomann N."/>
            <person name="Barrett R."/>
            <person name="Gnerre S."/>
            <person name="Kamal M."/>
            <person name="Kamvysselis M."/>
            <person name="Mauceli E."/>
            <person name="Bielke C."/>
            <person name="Rudd S."/>
            <person name="Frishman D."/>
            <person name="Krystofova S."/>
            <person name="Rasmussen C."/>
            <person name="Metzenberg R.L."/>
            <person name="Perkins D.D."/>
            <person name="Kroken S."/>
            <person name="Cogoni C."/>
            <person name="Macino G."/>
            <person name="Catcheside D."/>
            <person name="Li W."/>
            <person name="Pratt R.J."/>
            <person name="Osmani S.A."/>
            <person name="DeSouza C.P."/>
            <person name="Glass L."/>
            <person name="Orbach M.J."/>
            <person name="Berglund J.A."/>
            <person name="Voelker R."/>
            <person name="Yarden O."/>
            <person name="Plamann M."/>
            <person name="Seiler S."/>
            <person name="Dunlap J."/>
            <person name="Radford A."/>
            <person name="Aramayo R."/>
            <person name="Natvig D.O."/>
            <person name="Alex L.A."/>
            <person name="Mannhaupt G."/>
            <person name="Ebbole D.J."/>
            <person name="Freitag M."/>
            <person name="Paulsen I."/>
            <person name="Sachs M.S."/>
            <person name="Lander E.S."/>
            <person name="Nusbaum C."/>
            <person name="Birren B."/>
        </authorList>
    </citation>
    <scope>NUCLEOTIDE SEQUENCE [LARGE SCALE GENOMIC DNA]</scope>
    <source>
        <strain evidence="2">ATCC 24698 / 74-OR23-1A / CBS 708.71 / DSM 1257 / FGSC 987</strain>
    </source>
</reference>
<dbReference type="PANTHER" id="PTHR34724:SF2">
    <property type="entry name" value="OS12G0596101 PROTEIN"/>
    <property type="match status" value="1"/>
</dbReference>
<protein>
    <submittedName>
        <fullName evidence="1">Uncharacterized protein</fullName>
    </submittedName>
</protein>
<accession>V5IQX8</accession>
<evidence type="ECO:0000313" key="1">
    <source>
        <dbReference type="EMBL" id="ESA44205.1"/>
    </source>
</evidence>
<proteinExistence type="predicted"/>
<sequence length="73" mass="8203">MNNEIFLCRLCRLPSLMNISYVDGVTWVGCGHHVPKIMDGVPKEEWCKCEPKIEKEGHQYPPKGSVTGVCIIS</sequence>
<dbReference type="VEuPathDB" id="FungiDB:NCU16419"/>
<evidence type="ECO:0000313" key="2">
    <source>
        <dbReference type="Proteomes" id="UP000001805"/>
    </source>
</evidence>
<dbReference type="RefSeq" id="XP_011393400.1">
    <property type="nucleotide sequence ID" value="XM_011395098.1"/>
</dbReference>
<dbReference type="EMBL" id="CM002236">
    <property type="protein sequence ID" value="ESA44205.1"/>
    <property type="molecule type" value="Genomic_DNA"/>
</dbReference>
<keyword evidence="2" id="KW-1185">Reference proteome</keyword>
<name>V5IQX8_NEUCR</name>
<dbReference type="GeneID" id="23569458"/>
<dbReference type="AlphaFoldDB" id="V5IQX8"/>